<name>A0A9D3Z397_DREPO</name>
<dbReference type="AlphaFoldDB" id="A0A9D3Z397"/>
<dbReference type="Proteomes" id="UP000828390">
    <property type="component" value="Unassembled WGS sequence"/>
</dbReference>
<protein>
    <submittedName>
        <fullName evidence="1">Uncharacterized protein</fullName>
    </submittedName>
</protein>
<keyword evidence="2" id="KW-1185">Reference proteome</keyword>
<evidence type="ECO:0000313" key="2">
    <source>
        <dbReference type="Proteomes" id="UP000828390"/>
    </source>
</evidence>
<reference evidence="1" key="2">
    <citation type="submission" date="2020-11" db="EMBL/GenBank/DDBJ databases">
        <authorList>
            <person name="McCartney M.A."/>
            <person name="Auch B."/>
            <person name="Kono T."/>
            <person name="Mallez S."/>
            <person name="Becker A."/>
            <person name="Gohl D.M."/>
            <person name="Silverstein K.A.T."/>
            <person name="Koren S."/>
            <person name="Bechman K.B."/>
            <person name="Herman A."/>
            <person name="Abrahante J.E."/>
            <person name="Garbe J."/>
        </authorList>
    </citation>
    <scope>NUCLEOTIDE SEQUENCE</scope>
    <source>
        <strain evidence="1">Duluth1</strain>
        <tissue evidence="1">Whole animal</tissue>
    </source>
</reference>
<sequence>MALINVLGLKISGEILLAIVTICNISVEPATTTTPFLTKNLVSSIDVIKAKSDCLNTTTERQSSYQRQTKNLVSILDVTATTDLSTC</sequence>
<proteinExistence type="predicted"/>
<gene>
    <name evidence="1" type="ORF">DPMN_071604</name>
</gene>
<dbReference type="EMBL" id="JAIWYP010000014">
    <property type="protein sequence ID" value="KAH3711928.1"/>
    <property type="molecule type" value="Genomic_DNA"/>
</dbReference>
<organism evidence="1 2">
    <name type="scientific">Dreissena polymorpha</name>
    <name type="common">Zebra mussel</name>
    <name type="synonym">Mytilus polymorpha</name>
    <dbReference type="NCBI Taxonomy" id="45954"/>
    <lineage>
        <taxon>Eukaryota</taxon>
        <taxon>Metazoa</taxon>
        <taxon>Spiralia</taxon>
        <taxon>Lophotrochozoa</taxon>
        <taxon>Mollusca</taxon>
        <taxon>Bivalvia</taxon>
        <taxon>Autobranchia</taxon>
        <taxon>Heteroconchia</taxon>
        <taxon>Euheterodonta</taxon>
        <taxon>Imparidentia</taxon>
        <taxon>Neoheterodontei</taxon>
        <taxon>Myida</taxon>
        <taxon>Dreissenoidea</taxon>
        <taxon>Dreissenidae</taxon>
        <taxon>Dreissena</taxon>
    </lineage>
</organism>
<comment type="caution">
    <text evidence="1">The sequence shown here is derived from an EMBL/GenBank/DDBJ whole genome shotgun (WGS) entry which is preliminary data.</text>
</comment>
<reference evidence="1" key="1">
    <citation type="journal article" date="2019" name="bioRxiv">
        <title>The Genome of the Zebra Mussel, Dreissena polymorpha: A Resource for Invasive Species Research.</title>
        <authorList>
            <person name="McCartney M.A."/>
            <person name="Auch B."/>
            <person name="Kono T."/>
            <person name="Mallez S."/>
            <person name="Zhang Y."/>
            <person name="Obille A."/>
            <person name="Becker A."/>
            <person name="Abrahante J.E."/>
            <person name="Garbe J."/>
            <person name="Badalamenti J.P."/>
            <person name="Herman A."/>
            <person name="Mangelson H."/>
            <person name="Liachko I."/>
            <person name="Sullivan S."/>
            <person name="Sone E.D."/>
            <person name="Koren S."/>
            <person name="Silverstein K.A.T."/>
            <person name="Beckman K.B."/>
            <person name="Gohl D.M."/>
        </authorList>
    </citation>
    <scope>NUCLEOTIDE SEQUENCE</scope>
    <source>
        <strain evidence="1">Duluth1</strain>
        <tissue evidence="1">Whole animal</tissue>
    </source>
</reference>
<accession>A0A9D3Z397</accession>
<evidence type="ECO:0000313" key="1">
    <source>
        <dbReference type="EMBL" id="KAH3711928.1"/>
    </source>
</evidence>